<reference evidence="2 3" key="1">
    <citation type="journal article" date="2016" name="Nat. Commun.">
        <title>Thousands of microbial genomes shed light on interconnected biogeochemical processes in an aquifer system.</title>
        <authorList>
            <person name="Anantharaman K."/>
            <person name="Brown C.T."/>
            <person name="Hug L.A."/>
            <person name="Sharon I."/>
            <person name="Castelle C.J."/>
            <person name="Probst A.J."/>
            <person name="Thomas B.C."/>
            <person name="Singh A."/>
            <person name="Wilkins M.J."/>
            <person name="Karaoz U."/>
            <person name="Brodie E.L."/>
            <person name="Williams K.H."/>
            <person name="Hubbard S.S."/>
            <person name="Banfield J.F."/>
        </authorList>
    </citation>
    <scope>NUCLEOTIDE SEQUENCE [LARGE SCALE GENOMIC DNA]</scope>
</reference>
<keyword evidence="2" id="KW-0808">Transferase</keyword>
<dbReference type="Proteomes" id="UP000178186">
    <property type="component" value="Unassembled WGS sequence"/>
</dbReference>
<dbReference type="GO" id="GO:0016740">
    <property type="term" value="F:transferase activity"/>
    <property type="evidence" value="ECO:0007669"/>
    <property type="project" value="UniProtKB-KW"/>
</dbReference>
<dbReference type="PANTHER" id="PTHR48090:SF7">
    <property type="entry name" value="RFBJ PROTEIN"/>
    <property type="match status" value="1"/>
</dbReference>
<sequence>MKISIIIPVYNEERTIAEIIRRAVEETRKLGFEEEIIVVDDASTDKTQEALQHVTNKADMHIRMFRQVRNFGKGAALKRGFMEATGDLVLVQDADLEYDPSDYARLIGPFIDQKDRADVVYGSRFRGESRRIVYFWNDFGNRLLTFLSNMLMGLNLTDMETGYKVFRGDVIHRIAPTLKSKRFGIEPELTAKVAKGKWRLYEVPIKYHGRTYEEGKKIGWWDGVQAIGIIIYFRFFD</sequence>
<dbReference type="InterPro" id="IPR050256">
    <property type="entry name" value="Glycosyltransferase_2"/>
</dbReference>
<organism evidence="2 3">
    <name type="scientific">Candidatus Ryanbacteria bacterium RIFCSPLOWO2_02_FULL_45_11c</name>
    <dbReference type="NCBI Taxonomy" id="1802128"/>
    <lineage>
        <taxon>Bacteria</taxon>
        <taxon>Candidatus Ryaniibacteriota</taxon>
    </lineage>
</organism>
<dbReference type="CDD" id="cd04179">
    <property type="entry name" value="DPM_DPG-synthase_like"/>
    <property type="match status" value="1"/>
</dbReference>
<evidence type="ECO:0000313" key="3">
    <source>
        <dbReference type="Proteomes" id="UP000178186"/>
    </source>
</evidence>
<evidence type="ECO:0000313" key="2">
    <source>
        <dbReference type="EMBL" id="OGZ56435.1"/>
    </source>
</evidence>
<comment type="caution">
    <text evidence="2">The sequence shown here is derived from an EMBL/GenBank/DDBJ whole genome shotgun (WGS) entry which is preliminary data.</text>
</comment>
<name>A0A1G2H1T3_9BACT</name>
<evidence type="ECO:0000259" key="1">
    <source>
        <dbReference type="Pfam" id="PF00535"/>
    </source>
</evidence>
<dbReference type="InterPro" id="IPR001173">
    <property type="entry name" value="Glyco_trans_2-like"/>
</dbReference>
<dbReference type="Pfam" id="PF00535">
    <property type="entry name" value="Glycos_transf_2"/>
    <property type="match status" value="1"/>
</dbReference>
<accession>A0A1G2H1T3</accession>
<feature type="domain" description="Glycosyltransferase 2-like" evidence="1">
    <location>
        <begin position="4"/>
        <end position="172"/>
    </location>
</feature>
<dbReference type="SUPFAM" id="SSF53448">
    <property type="entry name" value="Nucleotide-diphospho-sugar transferases"/>
    <property type="match status" value="1"/>
</dbReference>
<dbReference type="STRING" id="1802128.A3H64_01990"/>
<protein>
    <submittedName>
        <fullName evidence="2">Glycosyl transferase</fullName>
    </submittedName>
</protein>
<dbReference type="Gene3D" id="3.90.550.10">
    <property type="entry name" value="Spore Coat Polysaccharide Biosynthesis Protein SpsA, Chain A"/>
    <property type="match status" value="1"/>
</dbReference>
<dbReference type="AlphaFoldDB" id="A0A1G2H1T3"/>
<dbReference type="PANTHER" id="PTHR48090">
    <property type="entry name" value="UNDECAPRENYL-PHOSPHATE 4-DEOXY-4-FORMAMIDO-L-ARABINOSE TRANSFERASE-RELATED"/>
    <property type="match status" value="1"/>
</dbReference>
<dbReference type="EMBL" id="MHNY01000012">
    <property type="protein sequence ID" value="OGZ56435.1"/>
    <property type="molecule type" value="Genomic_DNA"/>
</dbReference>
<proteinExistence type="predicted"/>
<gene>
    <name evidence="2" type="ORF">A3H64_01990</name>
</gene>
<dbReference type="InterPro" id="IPR029044">
    <property type="entry name" value="Nucleotide-diphossugar_trans"/>
</dbReference>